<reference evidence="1" key="1">
    <citation type="submission" date="2015-11" db="EMBL/GenBank/DDBJ databases">
        <title>De novo transcriptome assembly of four potential Pierce s Disease insect vectors from Arizona vineyards.</title>
        <authorList>
            <person name="Tassone E.E."/>
        </authorList>
    </citation>
    <scope>NUCLEOTIDE SEQUENCE</scope>
</reference>
<feature type="non-terminal residue" evidence="1">
    <location>
        <position position="1"/>
    </location>
</feature>
<name>A0A1B6KHL2_9HEMI</name>
<organism evidence="1">
    <name type="scientific">Graphocephala atropunctata</name>
    <dbReference type="NCBI Taxonomy" id="36148"/>
    <lineage>
        <taxon>Eukaryota</taxon>
        <taxon>Metazoa</taxon>
        <taxon>Ecdysozoa</taxon>
        <taxon>Arthropoda</taxon>
        <taxon>Hexapoda</taxon>
        <taxon>Insecta</taxon>
        <taxon>Pterygota</taxon>
        <taxon>Neoptera</taxon>
        <taxon>Paraneoptera</taxon>
        <taxon>Hemiptera</taxon>
        <taxon>Auchenorrhyncha</taxon>
        <taxon>Membracoidea</taxon>
        <taxon>Cicadellidae</taxon>
        <taxon>Cicadellinae</taxon>
        <taxon>Cicadellini</taxon>
        <taxon>Graphocephala</taxon>
    </lineage>
</organism>
<accession>A0A1B6KHL2</accession>
<evidence type="ECO:0000313" key="1">
    <source>
        <dbReference type="EMBL" id="JAT10931.1"/>
    </source>
</evidence>
<sequence length="116" mass="12674">SWQHKKQSVHTGTHKTTGRCSLVGPVAELTATRRTCTDIDATSAVKPHSSTANCVRIALSGRNIYSRIRSTSTPGTCDVIGDLTPLILPTLSLLYKYCTVIFPILKLVCQKLVRSF</sequence>
<dbReference type="AlphaFoldDB" id="A0A1B6KHL2"/>
<dbReference type="EMBL" id="GEBQ01029046">
    <property type="protein sequence ID" value="JAT10931.1"/>
    <property type="molecule type" value="Transcribed_RNA"/>
</dbReference>
<gene>
    <name evidence="1" type="ORF">g.7235</name>
</gene>
<proteinExistence type="predicted"/>
<protein>
    <submittedName>
        <fullName evidence="1">Uncharacterized protein</fullName>
    </submittedName>
</protein>